<dbReference type="InterPro" id="IPR044925">
    <property type="entry name" value="His-Me_finger_sf"/>
</dbReference>
<dbReference type="Pfam" id="PF02945">
    <property type="entry name" value="Endonuclease_7"/>
    <property type="match status" value="1"/>
</dbReference>
<evidence type="ECO:0000313" key="1">
    <source>
        <dbReference type="EMBL" id="KKN29804.1"/>
    </source>
</evidence>
<reference evidence="1" key="1">
    <citation type="journal article" date="2015" name="Nature">
        <title>Complex archaea that bridge the gap between prokaryotes and eukaryotes.</title>
        <authorList>
            <person name="Spang A."/>
            <person name="Saw J.H."/>
            <person name="Jorgensen S.L."/>
            <person name="Zaremba-Niedzwiedzka K."/>
            <person name="Martijn J."/>
            <person name="Lind A.E."/>
            <person name="van Eijk R."/>
            <person name="Schleper C."/>
            <person name="Guy L."/>
            <person name="Ettema T.J."/>
        </authorList>
    </citation>
    <scope>NUCLEOTIDE SEQUENCE</scope>
</reference>
<comment type="caution">
    <text evidence="1">The sequence shown here is derived from an EMBL/GenBank/DDBJ whole genome shotgun (WGS) entry which is preliminary data.</text>
</comment>
<organism evidence="1">
    <name type="scientific">marine sediment metagenome</name>
    <dbReference type="NCBI Taxonomy" id="412755"/>
    <lineage>
        <taxon>unclassified sequences</taxon>
        <taxon>metagenomes</taxon>
        <taxon>ecological metagenomes</taxon>
    </lineage>
</organism>
<evidence type="ECO:0008006" key="2">
    <source>
        <dbReference type="Google" id="ProtNLM"/>
    </source>
</evidence>
<gene>
    <name evidence="1" type="ORF">LCGC14_0840310</name>
</gene>
<protein>
    <recommendedName>
        <fullName evidence="2">Recombination endonuclease VII</fullName>
    </recommendedName>
</protein>
<accession>A0A0F9PI18</accession>
<dbReference type="AlphaFoldDB" id="A0A0F9PI18"/>
<dbReference type="Gene3D" id="3.40.1800.10">
    <property type="entry name" value="His-Me finger endonucleases"/>
    <property type="match status" value="1"/>
</dbReference>
<dbReference type="EMBL" id="LAZR01002456">
    <property type="protein sequence ID" value="KKN29804.1"/>
    <property type="molecule type" value="Genomic_DNA"/>
</dbReference>
<proteinExistence type="predicted"/>
<dbReference type="SUPFAM" id="SSF54060">
    <property type="entry name" value="His-Me finger endonucleases"/>
    <property type="match status" value="1"/>
</dbReference>
<dbReference type="InterPro" id="IPR004211">
    <property type="entry name" value="Endonuclease_7"/>
</dbReference>
<dbReference type="InterPro" id="IPR038563">
    <property type="entry name" value="Endonuclease_7_sf"/>
</dbReference>
<name>A0A0F9PI18_9ZZZZ</name>
<sequence length="189" mass="22187">MKICTKCKKRKSEKEFYLRRGDRKGYSTHCIKCISEHQRLYRVKNNERLRKKEALYRLTNKDKIRARVLANKDKTNKARCARKKTKEGRKKIKAEQRRYRLKKYGLTMAAFDSLFRGQKGKCAICNLELVDENNKGRKVSNAYPRIDHCHKTGKIRGLLCNRCNVAMGAFDDDIKLIAKVAIYLERANL</sequence>